<gene>
    <name evidence="2" type="ORF">O4G74_11210</name>
</gene>
<accession>A0ABT4LWW5</accession>
<evidence type="ECO:0000313" key="2">
    <source>
        <dbReference type="EMBL" id="MCZ4298628.1"/>
    </source>
</evidence>
<protein>
    <submittedName>
        <fullName evidence="2">Uncharacterized protein</fullName>
    </submittedName>
</protein>
<dbReference type="PROSITE" id="PS51257">
    <property type="entry name" value="PROKAR_LIPOPROTEIN"/>
    <property type="match status" value="1"/>
</dbReference>
<sequence>MRLILLALLPAALAACGNEGGYDSPDGTMPAPEPTMEEAAAEAQSNAGVSSEMPTPMEGSWATSTDRGDPAVSFTSDGETLLTLICRAEQVEGEGKTLVVQRAISEGEGGVSIDFLTSAGNVSIDAVALETDTPMIGGSVDPATNGVATLVNANDAIRVRSGQDEIVVHAGEEMKTLVNDCRPERPEADEEEAEDEVDAAADIETEE</sequence>
<comment type="caution">
    <text evidence="2">The sequence shown here is derived from an EMBL/GenBank/DDBJ whole genome shotgun (WGS) entry which is preliminary data.</text>
</comment>
<proteinExistence type="predicted"/>
<feature type="region of interest" description="Disordered" evidence="1">
    <location>
        <begin position="20"/>
        <end position="70"/>
    </location>
</feature>
<feature type="region of interest" description="Disordered" evidence="1">
    <location>
        <begin position="180"/>
        <end position="207"/>
    </location>
</feature>
<organism evidence="2 3">
    <name type="scientific">Henriciella marina</name>
    <dbReference type="NCBI Taxonomy" id="453851"/>
    <lineage>
        <taxon>Bacteria</taxon>
        <taxon>Pseudomonadati</taxon>
        <taxon>Pseudomonadota</taxon>
        <taxon>Alphaproteobacteria</taxon>
        <taxon>Hyphomonadales</taxon>
        <taxon>Hyphomonadaceae</taxon>
        <taxon>Henriciella</taxon>
    </lineage>
</organism>
<dbReference type="Proteomes" id="UP001083770">
    <property type="component" value="Unassembled WGS sequence"/>
</dbReference>
<evidence type="ECO:0000313" key="3">
    <source>
        <dbReference type="Proteomes" id="UP001083770"/>
    </source>
</evidence>
<evidence type="ECO:0000256" key="1">
    <source>
        <dbReference type="SAM" id="MobiDB-lite"/>
    </source>
</evidence>
<dbReference type="RefSeq" id="WP_269402697.1">
    <property type="nucleotide sequence ID" value="NZ_JAPWGW010000003.1"/>
</dbReference>
<keyword evidence="3" id="KW-1185">Reference proteome</keyword>
<reference evidence="2" key="1">
    <citation type="submission" date="2022-12" db="EMBL/GenBank/DDBJ databases">
        <title>Bacterial isolates from different developmental stages of Nematostella vectensis.</title>
        <authorList>
            <person name="Fraune S."/>
        </authorList>
    </citation>
    <scope>NUCLEOTIDE SEQUENCE</scope>
    <source>
        <strain evidence="2">G21632-S1</strain>
    </source>
</reference>
<dbReference type="EMBL" id="JAPWGW010000003">
    <property type="protein sequence ID" value="MCZ4298628.1"/>
    <property type="molecule type" value="Genomic_DNA"/>
</dbReference>
<feature type="compositionally biased region" description="Polar residues" evidence="1">
    <location>
        <begin position="44"/>
        <end position="53"/>
    </location>
</feature>
<name>A0ABT4LWW5_9PROT</name>
<feature type="compositionally biased region" description="Acidic residues" evidence="1">
    <location>
        <begin position="187"/>
        <end position="207"/>
    </location>
</feature>